<evidence type="ECO:0000256" key="1">
    <source>
        <dbReference type="ARBA" id="ARBA00004123"/>
    </source>
</evidence>
<feature type="region of interest" description="Disordered" evidence="6">
    <location>
        <begin position="1"/>
        <end position="20"/>
    </location>
</feature>
<feature type="repeat" description="WD" evidence="5">
    <location>
        <begin position="155"/>
        <end position="196"/>
    </location>
</feature>
<evidence type="ECO:0000256" key="2">
    <source>
        <dbReference type="ARBA" id="ARBA00022574"/>
    </source>
</evidence>
<organism evidence="7 8">
    <name type="scientific">Vitis vinifera</name>
    <name type="common">Grape</name>
    <dbReference type="NCBI Taxonomy" id="29760"/>
    <lineage>
        <taxon>Eukaryota</taxon>
        <taxon>Viridiplantae</taxon>
        <taxon>Streptophyta</taxon>
        <taxon>Embryophyta</taxon>
        <taxon>Tracheophyta</taxon>
        <taxon>Spermatophyta</taxon>
        <taxon>Magnoliopsida</taxon>
        <taxon>eudicotyledons</taxon>
        <taxon>Gunneridae</taxon>
        <taxon>Pentapetalae</taxon>
        <taxon>rosids</taxon>
        <taxon>Vitales</taxon>
        <taxon>Vitaceae</taxon>
        <taxon>Viteae</taxon>
        <taxon>Vitis</taxon>
    </lineage>
</organism>
<dbReference type="SUPFAM" id="SSF50978">
    <property type="entry name" value="WD40 repeat-like"/>
    <property type="match status" value="1"/>
</dbReference>
<keyword evidence="8" id="KW-1185">Reference proteome</keyword>
<dbReference type="InterPro" id="IPR015943">
    <property type="entry name" value="WD40/YVTN_repeat-like_dom_sf"/>
</dbReference>
<dbReference type="PROSITE" id="PS50082">
    <property type="entry name" value="WD_REPEATS_2"/>
    <property type="match status" value="2"/>
</dbReference>
<dbReference type="PRINTS" id="PR00320">
    <property type="entry name" value="GPROTEINBRPT"/>
</dbReference>
<evidence type="ECO:0000256" key="6">
    <source>
        <dbReference type="SAM" id="MobiDB-lite"/>
    </source>
</evidence>
<feature type="compositionally biased region" description="Basic and acidic residues" evidence="6">
    <location>
        <begin position="8"/>
        <end position="20"/>
    </location>
</feature>
<evidence type="ECO:0000313" key="8">
    <source>
        <dbReference type="Proteomes" id="UP001227230"/>
    </source>
</evidence>
<proteinExistence type="predicted"/>
<dbReference type="PANTHER" id="PTHR22846:SF71">
    <property type="entry name" value="WD40 REPEAT-CONTAINING PROTEIN HOS15-LIKE ISOFORM X1"/>
    <property type="match status" value="1"/>
</dbReference>
<comment type="subcellular location">
    <subcellularLocation>
        <location evidence="1">Nucleus</location>
    </subcellularLocation>
</comment>
<dbReference type="EMBL" id="CP126665">
    <property type="protein sequence ID" value="WKA09885.1"/>
    <property type="molecule type" value="Genomic_DNA"/>
</dbReference>
<dbReference type="InterPro" id="IPR036322">
    <property type="entry name" value="WD40_repeat_dom_sf"/>
</dbReference>
<keyword evidence="3" id="KW-0677">Repeat</keyword>
<name>A0ABY9DTD8_VITVI</name>
<dbReference type="InterPro" id="IPR045183">
    <property type="entry name" value="Ebi-like"/>
</dbReference>
<evidence type="ECO:0000313" key="7">
    <source>
        <dbReference type="EMBL" id="WKA09885.1"/>
    </source>
</evidence>
<feature type="repeat" description="WD" evidence="5">
    <location>
        <begin position="212"/>
        <end position="244"/>
    </location>
</feature>
<accession>A0ABY9DTD8</accession>
<keyword evidence="2 5" id="KW-0853">WD repeat</keyword>
<dbReference type="Pfam" id="PF00400">
    <property type="entry name" value="WD40"/>
    <property type="match status" value="4"/>
</dbReference>
<evidence type="ECO:0000256" key="4">
    <source>
        <dbReference type="ARBA" id="ARBA00023242"/>
    </source>
</evidence>
<dbReference type="Proteomes" id="UP001227230">
    <property type="component" value="Chromosome 18"/>
</dbReference>
<reference evidence="7 8" key="1">
    <citation type="journal article" date="2023" name="Hortic Res">
        <title>The complete reference genome for grapevine (Vitis vinifera L.) genetics and breeding.</title>
        <authorList>
            <person name="Shi X."/>
            <person name="Cao S."/>
            <person name="Wang X."/>
            <person name="Huang S."/>
            <person name="Wang Y."/>
            <person name="Liu Z."/>
            <person name="Liu W."/>
            <person name="Leng X."/>
            <person name="Peng Y."/>
            <person name="Wang N."/>
            <person name="Wang Y."/>
            <person name="Ma Z."/>
            <person name="Xu X."/>
            <person name="Zhang F."/>
            <person name="Xue H."/>
            <person name="Zhong H."/>
            <person name="Wang Y."/>
            <person name="Zhang K."/>
            <person name="Velt A."/>
            <person name="Avia K."/>
            <person name="Holtgrawe D."/>
            <person name="Grimplet J."/>
            <person name="Matus J.T."/>
            <person name="Ware D."/>
            <person name="Wu X."/>
            <person name="Wang H."/>
            <person name="Liu C."/>
            <person name="Fang Y."/>
            <person name="Rustenholz C."/>
            <person name="Cheng Z."/>
            <person name="Xiao H."/>
            <person name="Zhou Y."/>
        </authorList>
    </citation>
    <scope>NUCLEOTIDE SEQUENCE [LARGE SCALE GENOMIC DNA]</scope>
    <source>
        <strain evidence="8">cv. Pinot noir / PN40024</strain>
        <tissue evidence="7">Leaf</tissue>
    </source>
</reference>
<sequence length="409" mass="45604">MEEDEEQGNSKEKEKPLDDHIDTKVYEDKVNIGHEENGTCEVWASSTLGRLSSTGKMLCTISKMADIRYGFLWGSFDMGVRKRRTSMQMKIGPRSVPCIPQQRHTGNIVYASSWSIVSLISQPEIEVDTGLKTMEISPSSTCLPCEIPSCDVKVLEGLTSEVFACAWSPAGSFLASGSGDSTARIWSITNGPCSTMQNGLLNIVLKHFRGRTNEKNKDVTTLDWNGDGTVLATGSYDNQARIWSRVGMLRSTLNKHKGPVFSLKWNKKGDNLLSGSMDKTAIASQNFLRAPGIVWVVVGLETFCRMKLMLSNGIQQFPFWLLAPMITLQSMKQDDHLHDLKEHTKEIYTIRWSPTGAGTNNPNHQLVLARLRTSFLKNLHISASFDSTIKLWDVELGCLLYSLNGHRPE</sequence>
<gene>
    <name evidence="7" type="ORF">VitviT2T_027496</name>
</gene>
<dbReference type="InterPro" id="IPR001680">
    <property type="entry name" value="WD40_rpt"/>
</dbReference>
<dbReference type="Gene3D" id="2.130.10.10">
    <property type="entry name" value="YVTN repeat-like/Quinoprotein amine dehydrogenase"/>
    <property type="match status" value="2"/>
</dbReference>
<dbReference type="SMART" id="SM00320">
    <property type="entry name" value="WD40"/>
    <property type="match status" value="4"/>
</dbReference>
<evidence type="ECO:0000256" key="3">
    <source>
        <dbReference type="ARBA" id="ARBA00022737"/>
    </source>
</evidence>
<protein>
    <submittedName>
        <fullName evidence="7">Uncharacterized protein</fullName>
    </submittedName>
</protein>
<evidence type="ECO:0000256" key="5">
    <source>
        <dbReference type="PROSITE-ProRule" id="PRU00221"/>
    </source>
</evidence>
<dbReference type="PANTHER" id="PTHR22846">
    <property type="entry name" value="WD40 REPEAT PROTEIN"/>
    <property type="match status" value="1"/>
</dbReference>
<keyword evidence="4" id="KW-0539">Nucleus</keyword>
<dbReference type="PROSITE" id="PS50294">
    <property type="entry name" value="WD_REPEATS_REGION"/>
    <property type="match status" value="2"/>
</dbReference>
<dbReference type="InterPro" id="IPR020472">
    <property type="entry name" value="WD40_PAC1"/>
</dbReference>